<evidence type="ECO:0008006" key="3">
    <source>
        <dbReference type="Google" id="ProtNLM"/>
    </source>
</evidence>
<dbReference type="EMBL" id="QGDL01000001">
    <property type="protein sequence ID" value="PWJ32007.1"/>
    <property type="molecule type" value="Genomic_DNA"/>
</dbReference>
<gene>
    <name evidence="1" type="ORF">A8806_101294</name>
</gene>
<dbReference type="Proteomes" id="UP000245845">
    <property type="component" value="Unassembled WGS sequence"/>
</dbReference>
<comment type="caution">
    <text evidence="1">The sequence shown here is derived from an EMBL/GenBank/DDBJ whole genome shotgun (WGS) entry which is preliminary data.</text>
</comment>
<sequence length="2958" mass="333581">MRLEELYEILEAEKRGGSLSVGPEICQGAFIRLFLAVGVVTLEDCVITLQSERVVIKGRAPVQNWNHGEYFSAEIVCREQEKERIEYQVTFWCDLKGTLQDFFGNVGPTLIWDERGRREESYLAADFPIFMPVLSFDSAAYDSYFPLTFSGKTEMPSERHWEKYGNFLTGIQSVEGVVNKEGKFKLDIPLLKSVSGLFPCGRMSLLLQNGGEYEESFDYSVISEAGLKIILTLPRVSQVEFTLPLFSVSRQWDLHTYFPDGFGIADIVGFFMDVFGIGGSAASLCLPTDLPLNEFKLYRMDLVADQKDLSLTMRRLLIEFALSQPWKLPVPYVTLEHLNVGFQVSLGKTGSLGNMLTASVAGGLSIALGRYSLLMDLEMNLPSLDFVAQARLEGKSASGPGIRDLAETFGAQFPVSWKTDENLLGQVTVYGSGSSREFSIEAEVGNILSFSIGNLPVNISRIAAGARAATFHHSFYFQGEMEFGEGEDFFSIFLKAVYENPGWIFEGGLYRGEVKIGNLLSQMFGVSQTPDDIFSLKLSVLNVSYATQGGIFLVSTAFEAGWNITILQKKLTLGGRILVEKQEKTETDVSALAYMSLGSFKILVQIDHIQTKENRNFLFRVEYEKVYLKAAWFWREQHEILCISLGGMTLGDLVESLVNMINPNKKFSLDAPWNLLNKIDLARFLFELDATDNQAWFLYQAELDIAGLMYIDKLGVRYDMNTRKIFFVLTGKMLGVTYDENNPVTWDAIDGQPPRESVENEKKFVLDYLGMGQHLKNDGISEADSITEAVQALKDQITPPKEPGLLPGDVSYDGESKWLFGADFTINEMLNIKIVLNDPVLYGILATVKAKPGSAMASFDGFGIELLYKRVTSEVYMFRGEMIVPQKYRSFQLGVISLTLGTIRVEVYTNGGFYVDLGFPHNLDFSNSFVLQWSIFTGRGGIYFGVLKDITRPNLPSVVNGNFSPIVVLGLGLSVGLGRSFDLGIVKGGVSLEVFGIFEGVAAVFHEKDTGKEDTYYYVKAVAGVAGRLFLSVDFKIITIQASAEVSAWAALTLQAYKKTLVEVDLSLKLQASIKILFIKIKFSFSFHQHVTFTMGEDQPAPWIEEGDNRMLQPVQARRMAGRLQVRQIEARVVHLEIVPMFYIQEPSINGEQQYGAAFLMMMDTEGLSRLTSLLTEWILSHFPGDSVDSHEAYGLSMELADTMTYEVLEGFLGKNLSVTYDICRLEESGLQDEREGYIFPMLPSLALTFGSEGHEKTVRYWEEILVDENYFNEMTRYFTQLNPDPSYKEDGRRETGSTDGTMSVAKAFFQDYFRMFLREIIGRIHDIYQQCSTEKGILETSEEFQVSVSDLLYQNQNLVFSDGKILRFPSLEYNVKDGDTLEDIRRRYGADINEIWESVKHVTFLLQQGSGILFGEGIFDNSVAQLSLKEAAAVIFVRFYEEYIPEDMFYAQEVLNMNPGLAMDWEETAYGGRKLNLPGRERGYYTLCGDTPVRIGQYLSLFHAERGEWQKWDDFYDDICNRNPKEEYHPEVHFYVPEVIVYRDLDLAGLCARLYPDSKEGSGPQNKIFQARILKANTPVIIPNAVYHTAGTVTVSQVLEELPCTLIELEQAVSENGVLKPGQRIQVKEAALIKKEEIERQIGEQASVVGSMLSRFLLQGLKVLDPCTQNRVGERLVPLYQALGQQFAIENKDVALKVASLEPNCTWVEQGEKQITMLWEEIAKKLPAGDFSALPKAFIQMEDFLVSPQYFTISKTASYYRGQEVFTIQKFSEAMEEVLHTGKSAPQLRDEEGIQKSAMWGCLIPLEIGLCQEEGIFNVYGADAGKRLILHELLGLTGAELHFMYQASEVSKGEQNFQEYEWSAEESFLAKTNLSVETHMEPLGVLSEAGTGSYTADLTQPKDMLRLLWECSTVGGGGYYFRLKTADNGTLPRDIFNEDGGGTLWLLVECMEYSPIAAYVNCAVTRVSSGKKKTLTLMTTDLEQQIMIPRFPVGCIGLSTDASVPPEEDTPEAYMRRLYQIVGYQLREVSGRYEGSNLSAPIVPSEENGRWIYRPVVPVYRYISGKGQENPYLAVGKPGKIALEVRDVLGNFLEMGETGFVPSYNDVLIGTGQWAGAGLSYEITGTVESPVLRLYFETSFEEKWGEELAQFQRKAFWQLQCEDIEVELDSPVNDASYRFSELKQGDKTYLELLREYADALACYLEGEEIPKPETWHLDFLLDLDKYPLPDSVFKLKGVLTVKRDAGLAKEPAVREGSSVVWPRCEESSISFCEEASRVLPGLLFARKAQGDSEFYGITYGRDGFLKELGIQNFTYYYGENQENKVEAPEFYALRPLYPGLLSRRAKVRSLLGDKTFDILFTNRDISDVDMEIWAVSFLEDLESLLLPEQVLRAGLLCRDSMNRLVEAKGRLAEAIAEQVMPLRPEGRPGGTELKKNVADRLKRSLKDGYLMDVIAGFHLTMKAKEHCRLTAMTKEGLTDTQVTMGKADTSKEEIYLFFTNSFRGKSIPLTADILMPELEYHIEKDGGYESSKWLKFVTPIELPVPKDRKHLLESDIDLPNPLKSCPQPPVLERHSCRIGFSESEMDRGRTLDHMSPRAGWDYSLSLRYLWREQDTLLIRVVFESLSTLKYALLEQDLFDVLAEYSLVKEALWDGLKSPNEILYRNAYTSFAELAEHAAGVWKEWLEGGAQILNGDNPAGGQAYSCSVRGTMTPSGFQFRLESSEEGLEFLEKMHIQTPLLEIEREESSGETEIRFVMKCLPLYQCAQAEPQVRIVRNQNLLFDKTRGKYLPVCEEFIYRTPFVSIPALGVSGEYTGEYLLGTVESEAITQSHMERAVSLLFDALQLENEYLTVVLSVSYYYGLDKGKEQPRILLPVTLLPMTETTDESGRSRIFIENLGADLYFWYKEEKPVTNCCGLLFDLKVYQRNGERQILHFSNLNVKFILRSDFKVSATLLE</sequence>
<name>A0A2Y9B8K1_9FIRM</name>
<protein>
    <recommendedName>
        <fullName evidence="3">LysM domain-containing protein</fullName>
    </recommendedName>
</protein>
<accession>A0A2Y9B8K1</accession>
<reference evidence="1 2" key="1">
    <citation type="submission" date="2018-05" db="EMBL/GenBank/DDBJ databases">
        <title>The Hungate 1000. A catalogue of reference genomes from the rumen microbiome.</title>
        <authorList>
            <person name="Kelly W."/>
        </authorList>
    </citation>
    <scope>NUCLEOTIDE SEQUENCE [LARGE SCALE GENOMIC DNA]</scope>
    <source>
        <strain evidence="1 2">NLAE-zl-C242</strain>
    </source>
</reference>
<proteinExistence type="predicted"/>
<evidence type="ECO:0000313" key="2">
    <source>
        <dbReference type="Proteomes" id="UP000245845"/>
    </source>
</evidence>
<dbReference type="OrthoDB" id="8248741at2"/>
<organism evidence="1 2">
    <name type="scientific">Faecalicatena orotica</name>
    <dbReference type="NCBI Taxonomy" id="1544"/>
    <lineage>
        <taxon>Bacteria</taxon>
        <taxon>Bacillati</taxon>
        <taxon>Bacillota</taxon>
        <taxon>Clostridia</taxon>
        <taxon>Lachnospirales</taxon>
        <taxon>Lachnospiraceae</taxon>
        <taxon>Faecalicatena</taxon>
    </lineage>
</organism>
<evidence type="ECO:0000313" key="1">
    <source>
        <dbReference type="EMBL" id="PWJ32007.1"/>
    </source>
</evidence>
<dbReference type="RefSeq" id="WP_109729379.1">
    <property type="nucleotide sequence ID" value="NZ_BAAACK010000007.1"/>
</dbReference>
<keyword evidence="2" id="KW-1185">Reference proteome</keyword>